<evidence type="ECO:0000313" key="3">
    <source>
        <dbReference type="Proteomes" id="UP000809349"/>
    </source>
</evidence>
<dbReference type="Proteomes" id="UP000809349">
    <property type="component" value="Unassembled WGS sequence"/>
</dbReference>
<organism evidence="2 3">
    <name type="scientific">Massilia soli</name>
    <dbReference type="NCBI Taxonomy" id="2792854"/>
    <lineage>
        <taxon>Bacteria</taxon>
        <taxon>Pseudomonadati</taxon>
        <taxon>Pseudomonadota</taxon>
        <taxon>Betaproteobacteria</taxon>
        <taxon>Burkholderiales</taxon>
        <taxon>Oxalobacteraceae</taxon>
        <taxon>Telluria group</taxon>
        <taxon>Massilia</taxon>
    </lineage>
</organism>
<dbReference type="InterPro" id="IPR025629">
    <property type="entry name" value="DUF4287"/>
</dbReference>
<name>A0ABS7SPY3_9BURK</name>
<keyword evidence="3" id="KW-1185">Reference proteome</keyword>
<dbReference type="EMBL" id="JAFBIL020000005">
    <property type="protein sequence ID" value="MBZ2208122.1"/>
    <property type="molecule type" value="Genomic_DNA"/>
</dbReference>
<dbReference type="Pfam" id="PF14117">
    <property type="entry name" value="DUF4287"/>
    <property type="match status" value="1"/>
</dbReference>
<evidence type="ECO:0000313" key="2">
    <source>
        <dbReference type="EMBL" id="MBZ2208122.1"/>
    </source>
</evidence>
<protein>
    <submittedName>
        <fullName evidence="2">DUF4287 domain-containing protein</fullName>
    </submittedName>
</protein>
<reference evidence="2 3" key="1">
    <citation type="submission" date="2021-08" db="EMBL/GenBank/DDBJ databases">
        <title>Massilia sp. R798.</title>
        <authorList>
            <person name="Baek J.H."/>
            <person name="Jung H.S."/>
            <person name="Kim K.R."/>
            <person name="Jeon C.O."/>
        </authorList>
    </citation>
    <scope>NUCLEOTIDE SEQUENCE [LARGE SCALE GENOMIC DNA]</scope>
    <source>
        <strain evidence="2 3">R798</strain>
    </source>
</reference>
<sequence>MADMDKAVATQLANIEKRSGKTLAELGEILRASGLAKHGELRDFLKRELGMGHGDANATVHHVLGSGGAAEAAGKEADEVLDAIYAGPKAALRPIHDKLMAAMAQFGEFEIAPKKGYLSLRRKKQFAMLGPATNTRVELGLNMKGVAASGRLLEQAPGGMCNYKVRIADAAEVDDELLAWARQAYDSAG</sequence>
<gene>
    <name evidence="2" type="ORF">I4X03_012700</name>
</gene>
<dbReference type="InterPro" id="IPR043714">
    <property type="entry name" value="DUF5655"/>
</dbReference>
<feature type="domain" description="DUF5655" evidence="1">
    <location>
        <begin position="82"/>
        <end position="187"/>
    </location>
</feature>
<accession>A0ABS7SPY3</accession>
<evidence type="ECO:0000259" key="1">
    <source>
        <dbReference type="Pfam" id="PF18899"/>
    </source>
</evidence>
<comment type="caution">
    <text evidence="2">The sequence shown here is derived from an EMBL/GenBank/DDBJ whole genome shotgun (WGS) entry which is preliminary data.</text>
</comment>
<proteinExistence type="predicted"/>
<dbReference type="Pfam" id="PF18899">
    <property type="entry name" value="DUF5655"/>
    <property type="match status" value="1"/>
</dbReference>